<dbReference type="SUPFAM" id="SSF52540">
    <property type="entry name" value="P-loop containing nucleoside triphosphate hydrolases"/>
    <property type="match status" value="1"/>
</dbReference>
<dbReference type="Gene3D" id="1.25.40.10">
    <property type="entry name" value="Tetratricopeptide repeat domain"/>
    <property type="match status" value="1"/>
</dbReference>
<dbReference type="PRINTS" id="PR00038">
    <property type="entry name" value="HTHLUXR"/>
</dbReference>
<gene>
    <name evidence="5" type="ORF">NYR54_18060</name>
</gene>
<feature type="domain" description="HTH luxR-type" evidence="4">
    <location>
        <begin position="822"/>
        <end position="887"/>
    </location>
</feature>
<evidence type="ECO:0000259" key="4">
    <source>
        <dbReference type="PROSITE" id="PS50043"/>
    </source>
</evidence>
<reference evidence="5" key="1">
    <citation type="submission" date="2022-08" db="EMBL/GenBank/DDBJ databases">
        <title>Chelativorans sichuanense sp. nov., a paraffin oil-degrading bacterium isolated from a mixture of oil-based drill cuttings and paddy soil.</title>
        <authorList>
            <person name="Yu J."/>
            <person name="Liu H."/>
            <person name="Chen Q."/>
        </authorList>
    </citation>
    <scope>NUCLEOTIDE SEQUENCE</scope>
    <source>
        <strain evidence="5">SCAU 2101</strain>
    </source>
</reference>
<sequence length="912" mass="99910">MLEPNPFEPPAGGHHIVPRRALLESLEKAGPRRLTVIQAPAGYGKTSLGAQWYDVLRRKGYPVTWIAFDPKHREQSQFILAILDAVMPLTPEGGALDASSLAPSSLLAVLRTRLRKLDRPVVLFLDDYHFAQNDATESVLARLLADRSLAHVKFVLMSRSMPGFPISALRVSGELRLINTDDLGFTDEEAAEFFAGSGAGLSGEQVRSLNRRTEGWAVALQMVRLLVDDKGSGDAIPASYSGANTEMGAYLSEQVFSNLPASTQRFLTLTACLPAFSRELVEAIFPGEEMAVEFAQLAGHALPVTRIAGRGEWLRYHPVFHAFLQDEATRRNLDQKEPVRRAALWLEQAGDSEAAMRHALLCDDVDLAARIVETAGGWRQVYSTGQGRAAIFHAILSRAAEIDLLRYPLTTLGLAVVSAKAGQLPLADEYLAIAEHAVAGCNDADLRRDLRVVQVLVALYTDRWVSSADLAALENDLLDMRDMEIVTRALALNMLSYNYLIRSDLDRATHYGRLAIHAFRSGGAEFGAMHLHTHVGQAAFFSGDFVDAGTSYDRLIEEAQSNIGKGSDLDAVGQVLKAELRSVQGDIDGAAEMLTWALPHLERHDTWFDLLAAGFTSQQRIHRIRKDEVAAHASIDRARATAQRRGFERLTRLIDGERAALLLASGDVEAAVRYAEANGYGTKAIDADRANNLATHLRGTTPALLWVRLFLALGETARARATFDQLRIRQAQKPHMLRSIELALLDIRLMLSEGDTSRAAARLSDLLLSTPVADCPTLVRIEGNAFLVGLNRLAGSTAFPDVVRQRLQALLGDTTPEEAESAAGPASWLTDRERDVIELLCTGVSNKEIGRRLALSDNTVKFHLRNIYAKLNVHTRTAAVMAARDLVLKNPTRSGRVAPLAHPTHPTGYHSK</sequence>
<dbReference type="SUPFAM" id="SSF48452">
    <property type="entry name" value="TPR-like"/>
    <property type="match status" value="1"/>
</dbReference>
<dbReference type="Proteomes" id="UP001149009">
    <property type="component" value="Unassembled WGS sequence"/>
</dbReference>
<dbReference type="CDD" id="cd06170">
    <property type="entry name" value="LuxR_C_like"/>
    <property type="match status" value="1"/>
</dbReference>
<dbReference type="InterPro" id="IPR000792">
    <property type="entry name" value="Tscrpt_reg_LuxR_C"/>
</dbReference>
<dbReference type="InterPro" id="IPR011990">
    <property type="entry name" value="TPR-like_helical_dom_sf"/>
</dbReference>
<keyword evidence="6" id="KW-1185">Reference proteome</keyword>
<organism evidence="5 6">
    <name type="scientific">Chelativorans petroleitrophicus</name>
    <dbReference type="NCBI Taxonomy" id="2975484"/>
    <lineage>
        <taxon>Bacteria</taxon>
        <taxon>Pseudomonadati</taxon>
        <taxon>Pseudomonadota</taxon>
        <taxon>Alphaproteobacteria</taxon>
        <taxon>Hyphomicrobiales</taxon>
        <taxon>Phyllobacteriaceae</taxon>
        <taxon>Chelativorans</taxon>
    </lineage>
</organism>
<dbReference type="SUPFAM" id="SSF46894">
    <property type="entry name" value="C-terminal effector domain of the bipartite response regulators"/>
    <property type="match status" value="1"/>
</dbReference>
<dbReference type="GO" id="GO:0006355">
    <property type="term" value="P:regulation of DNA-templated transcription"/>
    <property type="evidence" value="ECO:0007669"/>
    <property type="project" value="InterPro"/>
</dbReference>
<dbReference type="Pfam" id="PF25873">
    <property type="entry name" value="WHD_MalT"/>
    <property type="match status" value="1"/>
</dbReference>
<dbReference type="PANTHER" id="PTHR44688">
    <property type="entry name" value="DNA-BINDING TRANSCRIPTIONAL ACTIVATOR DEVR_DOSR"/>
    <property type="match status" value="1"/>
</dbReference>
<keyword evidence="2" id="KW-0238">DNA-binding</keyword>
<evidence type="ECO:0000256" key="1">
    <source>
        <dbReference type="ARBA" id="ARBA00023015"/>
    </source>
</evidence>
<dbReference type="PROSITE" id="PS00622">
    <property type="entry name" value="HTH_LUXR_1"/>
    <property type="match status" value="1"/>
</dbReference>
<dbReference type="InterPro" id="IPR036388">
    <property type="entry name" value="WH-like_DNA-bd_sf"/>
</dbReference>
<dbReference type="Pfam" id="PF00196">
    <property type="entry name" value="GerE"/>
    <property type="match status" value="1"/>
</dbReference>
<dbReference type="Gene3D" id="1.10.10.10">
    <property type="entry name" value="Winged helix-like DNA-binding domain superfamily/Winged helix DNA-binding domain"/>
    <property type="match status" value="1"/>
</dbReference>
<dbReference type="PROSITE" id="PS50043">
    <property type="entry name" value="HTH_LUXR_2"/>
    <property type="match status" value="1"/>
</dbReference>
<dbReference type="AlphaFoldDB" id="A0A9X2XBJ5"/>
<dbReference type="InterPro" id="IPR059106">
    <property type="entry name" value="WHD_MalT"/>
</dbReference>
<dbReference type="Gene3D" id="3.40.50.300">
    <property type="entry name" value="P-loop containing nucleotide triphosphate hydrolases"/>
    <property type="match status" value="1"/>
</dbReference>
<dbReference type="SMART" id="SM00421">
    <property type="entry name" value="HTH_LUXR"/>
    <property type="match status" value="1"/>
</dbReference>
<protein>
    <submittedName>
        <fullName evidence="5">LuxR C-terminal-related transcriptional regulator</fullName>
    </submittedName>
</protein>
<accession>A0A9X2XBJ5</accession>
<name>A0A9X2XBJ5_9HYPH</name>
<keyword evidence="3" id="KW-0804">Transcription</keyword>
<dbReference type="EMBL" id="JAODNV010000027">
    <property type="protein sequence ID" value="MCT8992169.1"/>
    <property type="molecule type" value="Genomic_DNA"/>
</dbReference>
<dbReference type="InterPro" id="IPR016032">
    <property type="entry name" value="Sig_transdc_resp-reg_C-effctor"/>
</dbReference>
<dbReference type="InterPro" id="IPR027417">
    <property type="entry name" value="P-loop_NTPase"/>
</dbReference>
<proteinExistence type="predicted"/>
<evidence type="ECO:0000256" key="2">
    <source>
        <dbReference type="ARBA" id="ARBA00023125"/>
    </source>
</evidence>
<comment type="caution">
    <text evidence="5">The sequence shown here is derived from an EMBL/GenBank/DDBJ whole genome shotgun (WGS) entry which is preliminary data.</text>
</comment>
<dbReference type="RefSeq" id="WP_261517123.1">
    <property type="nucleotide sequence ID" value="NZ_JAODNV010000027.1"/>
</dbReference>
<evidence type="ECO:0000256" key="3">
    <source>
        <dbReference type="ARBA" id="ARBA00023163"/>
    </source>
</evidence>
<keyword evidence="1" id="KW-0805">Transcription regulation</keyword>
<dbReference type="PANTHER" id="PTHR44688:SF16">
    <property type="entry name" value="DNA-BINDING TRANSCRIPTIONAL ACTIVATOR DEVR_DOSR"/>
    <property type="match status" value="1"/>
</dbReference>
<dbReference type="GO" id="GO:0003677">
    <property type="term" value="F:DNA binding"/>
    <property type="evidence" value="ECO:0007669"/>
    <property type="project" value="UniProtKB-KW"/>
</dbReference>
<evidence type="ECO:0000313" key="6">
    <source>
        <dbReference type="Proteomes" id="UP001149009"/>
    </source>
</evidence>
<evidence type="ECO:0000313" key="5">
    <source>
        <dbReference type="EMBL" id="MCT8992169.1"/>
    </source>
</evidence>